<accession>A0AA88WIJ6</accession>
<evidence type="ECO:0000256" key="2">
    <source>
        <dbReference type="ARBA" id="ARBA00022692"/>
    </source>
</evidence>
<reference evidence="8" key="1">
    <citation type="submission" date="2022-12" db="EMBL/GenBank/DDBJ databases">
        <title>Draft genome assemblies for two species of Escallonia (Escalloniales).</title>
        <authorList>
            <person name="Chanderbali A."/>
            <person name="Dervinis C."/>
            <person name="Anghel I."/>
            <person name="Soltis D."/>
            <person name="Soltis P."/>
            <person name="Zapata F."/>
        </authorList>
    </citation>
    <scope>NUCLEOTIDE SEQUENCE</scope>
    <source>
        <strain evidence="8">UCBG64.0493</strain>
        <tissue evidence="8">Leaf</tissue>
    </source>
</reference>
<comment type="subcellular location">
    <subcellularLocation>
        <location evidence="1">Membrane</location>
        <topology evidence="1">Single-pass membrane protein</topology>
    </subcellularLocation>
</comment>
<evidence type="ECO:0000256" key="6">
    <source>
        <dbReference type="SAM" id="Phobius"/>
    </source>
</evidence>
<name>A0AA88WIJ6_9ASTE</name>
<evidence type="ECO:0000256" key="4">
    <source>
        <dbReference type="ARBA" id="ARBA00023136"/>
    </source>
</evidence>
<keyword evidence="2 6" id="KW-0812">Transmembrane</keyword>
<dbReference type="InterPro" id="IPR044839">
    <property type="entry name" value="NDR1-like"/>
</dbReference>
<keyword evidence="3 6" id="KW-1133">Transmembrane helix</keyword>
<comment type="caution">
    <text evidence="8">The sequence shown here is derived from an EMBL/GenBank/DDBJ whole genome shotgun (WGS) entry which is preliminary data.</text>
</comment>
<organism evidence="8 9">
    <name type="scientific">Escallonia herrerae</name>
    <dbReference type="NCBI Taxonomy" id="1293975"/>
    <lineage>
        <taxon>Eukaryota</taxon>
        <taxon>Viridiplantae</taxon>
        <taxon>Streptophyta</taxon>
        <taxon>Embryophyta</taxon>
        <taxon>Tracheophyta</taxon>
        <taxon>Spermatophyta</taxon>
        <taxon>Magnoliopsida</taxon>
        <taxon>eudicotyledons</taxon>
        <taxon>Gunneridae</taxon>
        <taxon>Pentapetalae</taxon>
        <taxon>asterids</taxon>
        <taxon>campanulids</taxon>
        <taxon>Escalloniales</taxon>
        <taxon>Escalloniaceae</taxon>
        <taxon>Escallonia</taxon>
    </lineage>
</organism>
<dbReference type="PANTHER" id="PTHR31234">
    <property type="entry name" value="LATE EMBRYOGENESIS ABUNDANT (LEA) HYDROXYPROLINE-RICH GLYCOPROTEIN FAMILY"/>
    <property type="match status" value="1"/>
</dbReference>
<sequence length="330" mass="36312">MAGLAAQNSNSGPAPPLSRALSRNQSSGQKNLTRHVSFSETHLKQPPQAQRAAVDTEAQDPQGRCSSSCNMWCAWASLVVGTLVLFVLLAGVVFFAFLRSNLPEFHVQRLDIQKLNVTTTKNRDTLLTADFLFRINATNTNGKIGLSYSPMDVDVSAEDIRLGNTRLAEFYQKPHTSTELKVRTGVTKSAVDEDAAKELQDNSKQRVMVVDVIFRGTLTFVCNGHKVKGFAFKVACEDIAQSEIDFGFAPQCRFLNVKDCGAPGIRFYFAVVEVSYSSGEGLGLTQTQAFLKPSEKSIRLLVSDFDHFQQISVQLTLWGFSNETESNIGL</sequence>
<evidence type="ECO:0000256" key="3">
    <source>
        <dbReference type="ARBA" id="ARBA00022989"/>
    </source>
</evidence>
<feature type="region of interest" description="Disordered" evidence="5">
    <location>
        <begin position="1"/>
        <end position="60"/>
    </location>
</feature>
<feature type="transmembrane region" description="Helical" evidence="6">
    <location>
        <begin position="74"/>
        <end position="98"/>
    </location>
</feature>
<evidence type="ECO:0000256" key="1">
    <source>
        <dbReference type="ARBA" id="ARBA00004167"/>
    </source>
</evidence>
<dbReference type="AlphaFoldDB" id="A0AA88WIJ6"/>
<protein>
    <recommendedName>
        <fullName evidence="7">Late embryogenesis abundant protein LEA-2 subgroup domain-containing protein</fullName>
    </recommendedName>
</protein>
<dbReference type="GO" id="GO:0005886">
    <property type="term" value="C:plasma membrane"/>
    <property type="evidence" value="ECO:0007669"/>
    <property type="project" value="TreeGrafter"/>
</dbReference>
<dbReference type="Proteomes" id="UP001188597">
    <property type="component" value="Unassembled WGS sequence"/>
</dbReference>
<feature type="compositionally biased region" description="Polar residues" evidence="5">
    <location>
        <begin position="1"/>
        <end position="12"/>
    </location>
</feature>
<evidence type="ECO:0000259" key="7">
    <source>
        <dbReference type="Pfam" id="PF03168"/>
    </source>
</evidence>
<evidence type="ECO:0000256" key="5">
    <source>
        <dbReference type="SAM" id="MobiDB-lite"/>
    </source>
</evidence>
<keyword evidence="9" id="KW-1185">Reference proteome</keyword>
<dbReference type="PANTHER" id="PTHR31234:SF32">
    <property type="entry name" value="LATE EMBRYOGENESIS ABUNDANT (LEA) HYDROXYPROLINE-RICH GLYCOPROTEIN FAMILY"/>
    <property type="match status" value="1"/>
</dbReference>
<proteinExistence type="predicted"/>
<keyword evidence="4 6" id="KW-0472">Membrane</keyword>
<evidence type="ECO:0000313" key="9">
    <source>
        <dbReference type="Proteomes" id="UP001188597"/>
    </source>
</evidence>
<dbReference type="InterPro" id="IPR004864">
    <property type="entry name" value="LEA_2"/>
</dbReference>
<dbReference type="Pfam" id="PF03168">
    <property type="entry name" value="LEA_2"/>
    <property type="match status" value="1"/>
</dbReference>
<feature type="domain" description="Late embryogenesis abundant protein LEA-2 subgroup" evidence="7">
    <location>
        <begin position="135"/>
        <end position="221"/>
    </location>
</feature>
<dbReference type="GO" id="GO:0098542">
    <property type="term" value="P:defense response to other organism"/>
    <property type="evidence" value="ECO:0007669"/>
    <property type="project" value="InterPro"/>
</dbReference>
<feature type="compositionally biased region" description="Polar residues" evidence="5">
    <location>
        <begin position="21"/>
        <end position="40"/>
    </location>
</feature>
<dbReference type="EMBL" id="JAVXUP010000528">
    <property type="protein sequence ID" value="KAK3025853.1"/>
    <property type="molecule type" value="Genomic_DNA"/>
</dbReference>
<gene>
    <name evidence="8" type="ORF">RJ639_041301</name>
</gene>
<evidence type="ECO:0000313" key="8">
    <source>
        <dbReference type="EMBL" id="KAK3025853.1"/>
    </source>
</evidence>